<evidence type="ECO:0000313" key="1">
    <source>
        <dbReference type="EMBL" id="MEL1266103.1"/>
    </source>
</evidence>
<comment type="caution">
    <text evidence="1">The sequence shown here is derived from an EMBL/GenBank/DDBJ whole genome shotgun (WGS) entry which is preliminary data.</text>
</comment>
<dbReference type="EMBL" id="JBBWWT010000012">
    <property type="protein sequence ID" value="MEL1266103.1"/>
    <property type="molecule type" value="Genomic_DNA"/>
</dbReference>
<dbReference type="Proteomes" id="UP001459204">
    <property type="component" value="Unassembled WGS sequence"/>
</dbReference>
<proteinExistence type="predicted"/>
<accession>A0ABU9J5U9</accession>
<evidence type="ECO:0000313" key="2">
    <source>
        <dbReference type="Proteomes" id="UP001459204"/>
    </source>
</evidence>
<name>A0ABU9J5U9_9GAMM</name>
<keyword evidence="2" id="KW-1185">Reference proteome</keyword>
<organism evidence="1 2">
    <name type="scientific">Pseudoxanthomonas putridarboris</name>
    <dbReference type="NCBI Taxonomy" id="752605"/>
    <lineage>
        <taxon>Bacteria</taxon>
        <taxon>Pseudomonadati</taxon>
        <taxon>Pseudomonadota</taxon>
        <taxon>Gammaproteobacteria</taxon>
        <taxon>Lysobacterales</taxon>
        <taxon>Lysobacteraceae</taxon>
        <taxon>Pseudoxanthomonas</taxon>
    </lineage>
</organism>
<protein>
    <submittedName>
        <fullName evidence="1">Uncharacterized protein</fullName>
    </submittedName>
</protein>
<gene>
    <name evidence="1" type="ORF">AAD027_17245</name>
</gene>
<sequence length="179" mass="19829">MDDADLTKSFSSASPLSLSEQCLQSNLFDFDLHDGSELNRGGNSDLKPVFVWSLNGAYHVVFLRNGYFTGEGEGNELVASLAVYDLDGALEGSLDRVSSWRTHEGSLLLRESCIVGAGISRRELAFDPDVRAPDGRVVKYMSPDIQGEQMMYPDGRGYGFVEGRQKIDCDWSNYVSLQR</sequence>
<dbReference type="RefSeq" id="WP_341727275.1">
    <property type="nucleotide sequence ID" value="NZ_JBBWWT010000012.1"/>
</dbReference>
<reference evidence="1 2" key="1">
    <citation type="submission" date="2024-04" db="EMBL/GenBank/DDBJ databases">
        <title>Draft genome sequence of Pseudoxanthomonas putridarboris WD12.</title>
        <authorList>
            <person name="Oh J."/>
        </authorList>
    </citation>
    <scope>NUCLEOTIDE SEQUENCE [LARGE SCALE GENOMIC DNA]</scope>
    <source>
        <strain evidence="1 2">WD12</strain>
    </source>
</reference>